<dbReference type="Proteomes" id="UP001205185">
    <property type="component" value="Unassembled WGS sequence"/>
</dbReference>
<keyword evidence="2" id="KW-0812">Transmembrane</keyword>
<protein>
    <recommendedName>
        <fullName evidence="5">DUF4878 domain-containing protein</fullName>
    </recommendedName>
</protein>
<feature type="compositionally biased region" description="Low complexity" evidence="1">
    <location>
        <begin position="56"/>
        <end position="75"/>
    </location>
</feature>
<organism evidence="3 4">
    <name type="scientific">Actinokineospora diospyrosa</name>
    <dbReference type="NCBI Taxonomy" id="103728"/>
    <lineage>
        <taxon>Bacteria</taxon>
        <taxon>Bacillati</taxon>
        <taxon>Actinomycetota</taxon>
        <taxon>Actinomycetes</taxon>
        <taxon>Pseudonocardiales</taxon>
        <taxon>Pseudonocardiaceae</taxon>
        <taxon>Actinokineospora</taxon>
    </lineage>
</organism>
<name>A0ABT1I7F3_9PSEU</name>
<keyword evidence="2" id="KW-1133">Transmembrane helix</keyword>
<dbReference type="EMBL" id="JAMTCO010000002">
    <property type="protein sequence ID" value="MCP2268559.1"/>
    <property type="molecule type" value="Genomic_DNA"/>
</dbReference>
<keyword evidence="4" id="KW-1185">Reference proteome</keyword>
<evidence type="ECO:0000313" key="4">
    <source>
        <dbReference type="Proteomes" id="UP001205185"/>
    </source>
</evidence>
<keyword evidence="2" id="KW-0472">Membrane</keyword>
<dbReference type="RefSeq" id="WP_253885436.1">
    <property type="nucleotide sequence ID" value="NZ_BAAAVB010000006.1"/>
</dbReference>
<evidence type="ECO:0000256" key="1">
    <source>
        <dbReference type="SAM" id="MobiDB-lite"/>
    </source>
</evidence>
<feature type="compositionally biased region" description="Low complexity" evidence="1">
    <location>
        <begin position="8"/>
        <end position="28"/>
    </location>
</feature>
<accession>A0ABT1I7F3</accession>
<comment type="caution">
    <text evidence="3">The sequence shown here is derived from an EMBL/GenBank/DDBJ whole genome shotgun (WGS) entry which is preliminary data.</text>
</comment>
<evidence type="ECO:0000256" key="2">
    <source>
        <dbReference type="SAM" id="Phobius"/>
    </source>
</evidence>
<evidence type="ECO:0008006" key="5">
    <source>
        <dbReference type="Google" id="ProtNLM"/>
    </source>
</evidence>
<gene>
    <name evidence="3" type="ORF">LV75_001045</name>
</gene>
<sequence>MTQPPHDPYAGQPQQGGQQPDQGGYQQAFPQQTQFLPSGAFPTQDPSAQPQPPQQQPAQPEYGQYPGAQPGAHPAHPQPGIPQSGHYPPGQYPGAEQFQPGGYAPQPGQFPQAGGYPGAHGPQPTGYPYGNPYGPPRRNNLPWILAGGGLLAIGIVVTLVLVLSGGGTGSPRGTTESFIDAVVGRDAEAFNKVMCDADDHTTQAEIDKDSSFKVTDTEITKVTENGDTAIGEFTATISGRKTTVQLRLRKKADQWCVDRISGG</sequence>
<reference evidence="3 4" key="1">
    <citation type="submission" date="2022-06" db="EMBL/GenBank/DDBJ databases">
        <title>Genomic Encyclopedia of Archaeal and Bacterial Type Strains, Phase II (KMG-II): from individual species to whole genera.</title>
        <authorList>
            <person name="Goeker M."/>
        </authorList>
    </citation>
    <scope>NUCLEOTIDE SEQUENCE [LARGE SCALE GENOMIC DNA]</scope>
    <source>
        <strain evidence="3 4">DSM 44255</strain>
    </source>
</reference>
<proteinExistence type="predicted"/>
<feature type="transmembrane region" description="Helical" evidence="2">
    <location>
        <begin position="141"/>
        <end position="163"/>
    </location>
</feature>
<feature type="region of interest" description="Disordered" evidence="1">
    <location>
        <begin position="1"/>
        <end position="133"/>
    </location>
</feature>
<evidence type="ECO:0000313" key="3">
    <source>
        <dbReference type="EMBL" id="MCP2268559.1"/>
    </source>
</evidence>